<evidence type="ECO:0000313" key="2">
    <source>
        <dbReference type="EMBL" id="NML09935.1"/>
    </source>
</evidence>
<feature type="domain" description="TonB C-terminal" evidence="1">
    <location>
        <begin position="115"/>
        <end position="173"/>
    </location>
</feature>
<dbReference type="InterPro" id="IPR037682">
    <property type="entry name" value="TonB_C"/>
</dbReference>
<dbReference type="AlphaFoldDB" id="A0A7X9WU52"/>
<evidence type="ECO:0000313" key="3">
    <source>
        <dbReference type="Proteomes" id="UP000519023"/>
    </source>
</evidence>
<name>A0A7X9WU52_9SPHN</name>
<organism evidence="2 3">
    <name type="scientific">Sphingobium psychrophilum</name>
    <dbReference type="NCBI Taxonomy" id="2728834"/>
    <lineage>
        <taxon>Bacteria</taxon>
        <taxon>Pseudomonadati</taxon>
        <taxon>Pseudomonadota</taxon>
        <taxon>Alphaproteobacteria</taxon>
        <taxon>Sphingomonadales</taxon>
        <taxon>Sphingomonadaceae</taxon>
        <taxon>Sphingobium</taxon>
    </lineage>
</organism>
<dbReference type="Proteomes" id="UP000519023">
    <property type="component" value="Unassembled WGS sequence"/>
</dbReference>
<accession>A0A7X9WU52</accession>
<dbReference type="Pfam" id="PF03544">
    <property type="entry name" value="TonB_C"/>
    <property type="match status" value="1"/>
</dbReference>
<dbReference type="GO" id="GO:0055085">
    <property type="term" value="P:transmembrane transport"/>
    <property type="evidence" value="ECO:0007669"/>
    <property type="project" value="InterPro"/>
</dbReference>
<dbReference type="RefSeq" id="WP_169571893.1">
    <property type="nucleotide sequence ID" value="NZ_JABBFV010000004.1"/>
</dbReference>
<sequence>MADRDIAGLAPADSGQATLALALSHTGNDIQCRVTSATGSPSIGAASCRLVTAKLRAMAAMKRADGSSPIAGKMIVLWQTKIQAAAVTSDYGGATPLNMEYWITNADLAPVGQDSMSYTIDISPLGLATACHVSKASSDEKLDARVCKAILRQARFLPALDKNKTPVSTRGTGVIKWQQP</sequence>
<protein>
    <recommendedName>
        <fullName evidence="1">TonB C-terminal domain-containing protein</fullName>
    </recommendedName>
</protein>
<dbReference type="EMBL" id="JABBFV010000004">
    <property type="protein sequence ID" value="NML09935.1"/>
    <property type="molecule type" value="Genomic_DNA"/>
</dbReference>
<evidence type="ECO:0000259" key="1">
    <source>
        <dbReference type="Pfam" id="PF03544"/>
    </source>
</evidence>
<reference evidence="2 3" key="1">
    <citation type="submission" date="2020-04" db="EMBL/GenBank/DDBJ databases">
        <title>Sphingobium sp. AR-3-1 isolated from Arctic soil.</title>
        <authorList>
            <person name="Dahal R.H."/>
            <person name="Chaudhary D.K."/>
        </authorList>
    </citation>
    <scope>NUCLEOTIDE SEQUENCE [LARGE SCALE GENOMIC DNA]</scope>
    <source>
        <strain evidence="2 3">AR-3-1</strain>
    </source>
</reference>
<gene>
    <name evidence="2" type="ORF">HHL08_07185</name>
</gene>
<keyword evidence="3" id="KW-1185">Reference proteome</keyword>
<comment type="caution">
    <text evidence="2">The sequence shown here is derived from an EMBL/GenBank/DDBJ whole genome shotgun (WGS) entry which is preliminary data.</text>
</comment>
<proteinExistence type="predicted"/>